<accession>A0A1S3IQW0</accession>
<dbReference type="KEGG" id="lak:106166441"/>
<feature type="signal peptide" evidence="2">
    <location>
        <begin position="1"/>
        <end position="25"/>
    </location>
</feature>
<dbReference type="AlphaFoldDB" id="A0A1S3IQW0"/>
<reference evidence="4" key="1">
    <citation type="submission" date="2025-08" db="UniProtKB">
        <authorList>
            <consortium name="RefSeq"/>
        </authorList>
    </citation>
    <scope>IDENTIFICATION</scope>
    <source>
        <tissue evidence="4">Gonads</tissue>
    </source>
</reference>
<name>A0A1S3IQW0_LINAN</name>
<evidence type="ECO:0000313" key="3">
    <source>
        <dbReference type="Proteomes" id="UP000085678"/>
    </source>
</evidence>
<feature type="compositionally biased region" description="Polar residues" evidence="1">
    <location>
        <begin position="75"/>
        <end position="111"/>
    </location>
</feature>
<dbReference type="GeneID" id="106166441"/>
<feature type="chain" id="PRO_5010280839" evidence="2">
    <location>
        <begin position="26"/>
        <end position="249"/>
    </location>
</feature>
<keyword evidence="3" id="KW-1185">Reference proteome</keyword>
<gene>
    <name evidence="4" type="primary">LOC106166441</name>
</gene>
<sequence>MAVCHQQTIYTAGLFLSLFISGVISVDVAPSATEMISRETISITTHVLTNSVTMATSHAPDDDPDVTVVIMNASEFNSTHHSTEGPSTDDGSGDQTEMETTQTTPRSGNNHTTTTPAPTYATGRICQNCTHTAFKMCDDTREFNTVQCADGHCWISRETKGAVDYYHRGCKPHLEAKIGTEAMSVISCSDHAHTQCRTVNDRKFCFLCCSTDNCNAHSRLSAAASLNNKHYFIALVVWQFLVAMQAVLP</sequence>
<evidence type="ECO:0000256" key="2">
    <source>
        <dbReference type="SAM" id="SignalP"/>
    </source>
</evidence>
<evidence type="ECO:0000256" key="1">
    <source>
        <dbReference type="SAM" id="MobiDB-lite"/>
    </source>
</evidence>
<protein>
    <submittedName>
        <fullName evidence="4">Uncharacterized protein LOC106166441 isoform X1</fullName>
    </submittedName>
</protein>
<dbReference type="RefSeq" id="XP_013400453.1">
    <property type="nucleotide sequence ID" value="XM_013544999.1"/>
</dbReference>
<proteinExistence type="predicted"/>
<feature type="region of interest" description="Disordered" evidence="1">
    <location>
        <begin position="75"/>
        <end position="117"/>
    </location>
</feature>
<keyword evidence="2" id="KW-0732">Signal</keyword>
<dbReference type="InParanoid" id="A0A1S3IQW0"/>
<dbReference type="Proteomes" id="UP000085678">
    <property type="component" value="Unplaced"/>
</dbReference>
<evidence type="ECO:0000313" key="4">
    <source>
        <dbReference type="RefSeq" id="XP_013400453.1"/>
    </source>
</evidence>
<organism evidence="3 4">
    <name type="scientific">Lingula anatina</name>
    <name type="common">Brachiopod</name>
    <name type="synonym">Lingula unguis</name>
    <dbReference type="NCBI Taxonomy" id="7574"/>
    <lineage>
        <taxon>Eukaryota</taxon>
        <taxon>Metazoa</taxon>
        <taxon>Spiralia</taxon>
        <taxon>Lophotrochozoa</taxon>
        <taxon>Brachiopoda</taxon>
        <taxon>Linguliformea</taxon>
        <taxon>Lingulata</taxon>
        <taxon>Lingulida</taxon>
        <taxon>Linguloidea</taxon>
        <taxon>Lingulidae</taxon>
        <taxon>Lingula</taxon>
    </lineage>
</organism>